<dbReference type="PROSITE" id="PS52004">
    <property type="entry name" value="KS3_2"/>
    <property type="match status" value="1"/>
</dbReference>
<dbReference type="Gene3D" id="3.40.47.10">
    <property type="match status" value="2"/>
</dbReference>
<dbReference type="PANTHER" id="PTHR11712:SF336">
    <property type="entry name" value="3-OXOACYL-[ACYL-CARRIER-PROTEIN] SYNTHASE, MITOCHONDRIAL"/>
    <property type="match status" value="1"/>
</dbReference>
<dbReference type="PANTHER" id="PTHR11712">
    <property type="entry name" value="POLYKETIDE SYNTHASE-RELATED"/>
    <property type="match status" value="1"/>
</dbReference>
<dbReference type="Pfam" id="PF00109">
    <property type="entry name" value="ketoacyl-synt"/>
    <property type="match status" value="1"/>
</dbReference>
<dbReference type="EC" id="2.3.1.-" evidence="5"/>
<evidence type="ECO:0000256" key="3">
    <source>
        <dbReference type="RuleBase" id="RU003694"/>
    </source>
</evidence>
<dbReference type="GO" id="GO:0005829">
    <property type="term" value="C:cytosol"/>
    <property type="evidence" value="ECO:0007669"/>
    <property type="project" value="TreeGrafter"/>
</dbReference>
<protein>
    <submittedName>
        <fullName evidence="5">Actinorhodin polyketide putative beta-ketoacyl synthase 1</fullName>
        <ecNumber evidence="5">2.3.1.-</ecNumber>
    </submittedName>
</protein>
<proteinExistence type="inferred from homology"/>
<gene>
    <name evidence="5" type="ORF">Spa11_38550</name>
</gene>
<evidence type="ECO:0000256" key="2">
    <source>
        <dbReference type="ARBA" id="ARBA00022679"/>
    </source>
</evidence>
<name>A0A518KCX1_9BACT</name>
<dbReference type="AlphaFoldDB" id="A0A518KCX1"/>
<evidence type="ECO:0000259" key="4">
    <source>
        <dbReference type="PROSITE" id="PS52004"/>
    </source>
</evidence>
<dbReference type="KEGG" id="bmei:Spa11_38550"/>
<dbReference type="InterPro" id="IPR000794">
    <property type="entry name" value="Beta-ketoacyl_synthase"/>
</dbReference>
<dbReference type="Pfam" id="PF02801">
    <property type="entry name" value="Ketoacyl-synt_C"/>
    <property type="match status" value="1"/>
</dbReference>
<dbReference type="InterPro" id="IPR014031">
    <property type="entry name" value="Ketoacyl_synth_C"/>
</dbReference>
<dbReference type="SUPFAM" id="SSF53901">
    <property type="entry name" value="Thiolase-like"/>
    <property type="match status" value="2"/>
</dbReference>
<sequence length="423" mass="43672">MSDVLITGVGVVSPIGIGVDAVGDSLNSKRSGIRSIDELAQVGWIAPFGGQVADFDGKRYVQPRKSLKVMAREIQLAFAAGELAWTDAGLDSIEVDPERVGVVGAAGLLYCGLDELAAPLAESLNEKGEVDLRLWGSQGMRQLFPLWMLKYLPNMAACHVGIRKQAFGPTNTISLGDVSSLLAIGEAAAAIERGAADVMIAGGASTKLDLTDLVFHGGAGLSRHAGDPAEACRPFDKDRGGYVAAEGAAFFLLESRDHAERRGFAQRGGKAWGSVAAVSTRCEPSIDSRQPTGKAIVGAVQDALEKASVAPSDLAMVKAHGSARIETDAMEAAALAETIGDAPVTAPTSYLGSSGAAGGSLELALALVGWRQGVVPATLNYETPDPACPVNASAEHRPADGEAMLALNYALTGQAIAAVIERA</sequence>
<accession>A0A518KCX1</accession>
<dbReference type="InterPro" id="IPR016039">
    <property type="entry name" value="Thiolase-like"/>
</dbReference>
<dbReference type="EMBL" id="CP036349">
    <property type="protein sequence ID" value="QDV75635.1"/>
    <property type="molecule type" value="Genomic_DNA"/>
</dbReference>
<evidence type="ECO:0000256" key="1">
    <source>
        <dbReference type="ARBA" id="ARBA00008467"/>
    </source>
</evidence>
<dbReference type="InterPro" id="IPR020841">
    <property type="entry name" value="PKS_Beta-ketoAc_synthase_dom"/>
</dbReference>
<dbReference type="GO" id="GO:0004315">
    <property type="term" value="F:3-oxoacyl-[acyl-carrier-protein] synthase activity"/>
    <property type="evidence" value="ECO:0007669"/>
    <property type="project" value="TreeGrafter"/>
</dbReference>
<evidence type="ECO:0000313" key="5">
    <source>
        <dbReference type="EMBL" id="QDV75635.1"/>
    </source>
</evidence>
<dbReference type="Proteomes" id="UP000316426">
    <property type="component" value="Chromosome"/>
</dbReference>
<feature type="domain" description="Ketosynthase family 3 (KS3)" evidence="4">
    <location>
        <begin position="1"/>
        <end position="422"/>
    </location>
</feature>
<dbReference type="InterPro" id="IPR014030">
    <property type="entry name" value="Ketoacyl_synth_N"/>
</dbReference>
<keyword evidence="2 3" id="KW-0808">Transferase</keyword>
<reference evidence="5 6" key="1">
    <citation type="submission" date="2019-02" db="EMBL/GenBank/DDBJ databases">
        <title>Deep-cultivation of Planctomycetes and their phenomic and genomic characterization uncovers novel biology.</title>
        <authorList>
            <person name="Wiegand S."/>
            <person name="Jogler M."/>
            <person name="Boedeker C."/>
            <person name="Pinto D."/>
            <person name="Vollmers J."/>
            <person name="Rivas-Marin E."/>
            <person name="Kohn T."/>
            <person name="Peeters S.H."/>
            <person name="Heuer A."/>
            <person name="Rast P."/>
            <person name="Oberbeckmann S."/>
            <person name="Bunk B."/>
            <person name="Jeske O."/>
            <person name="Meyerdierks A."/>
            <person name="Storesund J.E."/>
            <person name="Kallscheuer N."/>
            <person name="Luecker S."/>
            <person name="Lage O.M."/>
            <person name="Pohl T."/>
            <person name="Merkel B.J."/>
            <person name="Hornburger P."/>
            <person name="Mueller R.-W."/>
            <person name="Bruemmer F."/>
            <person name="Labrenz M."/>
            <person name="Spormann A.M."/>
            <person name="Op den Camp H."/>
            <person name="Overmann J."/>
            <person name="Amann R."/>
            <person name="Jetten M.S.M."/>
            <person name="Mascher T."/>
            <person name="Medema M.H."/>
            <person name="Devos D.P."/>
            <person name="Kaster A.-K."/>
            <person name="Ovreas L."/>
            <person name="Rohde M."/>
            <person name="Galperin M.Y."/>
            <person name="Jogler C."/>
        </authorList>
    </citation>
    <scope>NUCLEOTIDE SEQUENCE [LARGE SCALE GENOMIC DNA]</scope>
    <source>
        <strain evidence="5 6">Spa11</strain>
    </source>
</reference>
<dbReference type="GO" id="GO:0006633">
    <property type="term" value="P:fatty acid biosynthetic process"/>
    <property type="evidence" value="ECO:0007669"/>
    <property type="project" value="TreeGrafter"/>
</dbReference>
<organism evidence="5 6">
    <name type="scientific">Botrimarina mediterranea</name>
    <dbReference type="NCBI Taxonomy" id="2528022"/>
    <lineage>
        <taxon>Bacteria</taxon>
        <taxon>Pseudomonadati</taxon>
        <taxon>Planctomycetota</taxon>
        <taxon>Planctomycetia</taxon>
        <taxon>Pirellulales</taxon>
        <taxon>Lacipirellulaceae</taxon>
        <taxon>Botrimarina</taxon>
    </lineage>
</organism>
<keyword evidence="6" id="KW-1185">Reference proteome</keyword>
<evidence type="ECO:0000313" key="6">
    <source>
        <dbReference type="Proteomes" id="UP000316426"/>
    </source>
</evidence>
<comment type="similarity">
    <text evidence="1 3">Belongs to the thiolase-like superfamily. Beta-ketoacyl-ACP synthases family.</text>
</comment>
<keyword evidence="5" id="KW-0012">Acyltransferase</keyword>
<dbReference type="SMART" id="SM00825">
    <property type="entry name" value="PKS_KS"/>
    <property type="match status" value="1"/>
</dbReference>
<dbReference type="RefSeq" id="WP_145115194.1">
    <property type="nucleotide sequence ID" value="NZ_CP036349.1"/>
</dbReference>